<feature type="signal peptide" evidence="1">
    <location>
        <begin position="1"/>
        <end position="21"/>
    </location>
</feature>
<reference evidence="2" key="1">
    <citation type="submission" date="2023-03" db="EMBL/GenBank/DDBJ databases">
        <title>Massive genome expansion in bonnet fungi (Mycena s.s.) driven by repeated elements and novel gene families across ecological guilds.</title>
        <authorList>
            <consortium name="Lawrence Berkeley National Laboratory"/>
            <person name="Harder C.B."/>
            <person name="Miyauchi S."/>
            <person name="Viragh M."/>
            <person name="Kuo A."/>
            <person name="Thoen E."/>
            <person name="Andreopoulos B."/>
            <person name="Lu D."/>
            <person name="Skrede I."/>
            <person name="Drula E."/>
            <person name="Henrissat B."/>
            <person name="Morin E."/>
            <person name="Kohler A."/>
            <person name="Barry K."/>
            <person name="LaButti K."/>
            <person name="Morin E."/>
            <person name="Salamov A."/>
            <person name="Lipzen A."/>
            <person name="Mereny Z."/>
            <person name="Hegedus B."/>
            <person name="Baldrian P."/>
            <person name="Stursova M."/>
            <person name="Weitz H."/>
            <person name="Taylor A."/>
            <person name="Grigoriev I.V."/>
            <person name="Nagy L.G."/>
            <person name="Martin F."/>
            <person name="Kauserud H."/>
        </authorList>
    </citation>
    <scope>NUCLEOTIDE SEQUENCE</scope>
    <source>
        <strain evidence="2">CBHHK002</strain>
    </source>
</reference>
<evidence type="ECO:0000313" key="3">
    <source>
        <dbReference type="Proteomes" id="UP001218218"/>
    </source>
</evidence>
<gene>
    <name evidence="2" type="ORF">DFH08DRAFT_1082491</name>
</gene>
<feature type="chain" id="PRO_5041974678" evidence="1">
    <location>
        <begin position="22"/>
        <end position="81"/>
    </location>
</feature>
<evidence type="ECO:0000313" key="2">
    <source>
        <dbReference type="EMBL" id="KAJ7340000.1"/>
    </source>
</evidence>
<sequence length="81" mass="8324">MFAKFISIALIFFVLTQGTVAIACGSPGVDVSLPACPSYPPCPPCTSDEYCCYTLGSRCIPTGSACPIIGVSNQEVDGPSS</sequence>
<dbReference type="AlphaFoldDB" id="A0AAD6ZUH4"/>
<evidence type="ECO:0000256" key="1">
    <source>
        <dbReference type="SAM" id="SignalP"/>
    </source>
</evidence>
<organism evidence="2 3">
    <name type="scientific">Mycena albidolilacea</name>
    <dbReference type="NCBI Taxonomy" id="1033008"/>
    <lineage>
        <taxon>Eukaryota</taxon>
        <taxon>Fungi</taxon>
        <taxon>Dikarya</taxon>
        <taxon>Basidiomycota</taxon>
        <taxon>Agaricomycotina</taxon>
        <taxon>Agaricomycetes</taxon>
        <taxon>Agaricomycetidae</taxon>
        <taxon>Agaricales</taxon>
        <taxon>Marasmiineae</taxon>
        <taxon>Mycenaceae</taxon>
        <taxon>Mycena</taxon>
    </lineage>
</organism>
<proteinExistence type="predicted"/>
<keyword evidence="1" id="KW-0732">Signal</keyword>
<dbReference type="Proteomes" id="UP001218218">
    <property type="component" value="Unassembled WGS sequence"/>
</dbReference>
<dbReference type="EMBL" id="JARIHO010000027">
    <property type="protein sequence ID" value="KAJ7340000.1"/>
    <property type="molecule type" value="Genomic_DNA"/>
</dbReference>
<protein>
    <submittedName>
        <fullName evidence="2">Uncharacterized protein</fullName>
    </submittedName>
</protein>
<keyword evidence="3" id="KW-1185">Reference proteome</keyword>
<dbReference type="PROSITE" id="PS51257">
    <property type="entry name" value="PROKAR_LIPOPROTEIN"/>
    <property type="match status" value="1"/>
</dbReference>
<accession>A0AAD6ZUH4</accession>
<comment type="caution">
    <text evidence="2">The sequence shown here is derived from an EMBL/GenBank/DDBJ whole genome shotgun (WGS) entry which is preliminary data.</text>
</comment>
<name>A0AAD6ZUH4_9AGAR</name>